<dbReference type="Pfam" id="PF00480">
    <property type="entry name" value="ROK"/>
    <property type="match status" value="1"/>
</dbReference>
<comment type="cofactor">
    <cofactor evidence="1">
        <name>Mg(2+)</name>
        <dbReference type="ChEBI" id="CHEBI:18420"/>
    </cofactor>
</comment>
<evidence type="ECO:0000256" key="4">
    <source>
        <dbReference type="ARBA" id="ARBA00022833"/>
    </source>
</evidence>
<accession>A0ABQ5JTW0</accession>
<evidence type="ECO:0000256" key="1">
    <source>
        <dbReference type="ARBA" id="ARBA00001946"/>
    </source>
</evidence>
<evidence type="ECO:0000313" key="8">
    <source>
        <dbReference type="EMBL" id="GKT05993.1"/>
    </source>
</evidence>
<keyword evidence="3" id="KW-0479">Metal-binding</keyword>
<name>A0ABQ5JTW0_9LACO</name>
<dbReference type="EMBL" id="BQXO01000003">
    <property type="protein sequence ID" value="GKT05993.1"/>
    <property type="molecule type" value="Genomic_DNA"/>
</dbReference>
<comment type="caution">
    <text evidence="8">The sequence shown here is derived from an EMBL/GenBank/DDBJ whole genome shotgun (WGS) entry which is preliminary data.</text>
</comment>
<dbReference type="EC" id="2.7.1.4" evidence="6"/>
<dbReference type="InterPro" id="IPR051804">
    <property type="entry name" value="Carb_Metab_Reg_Kinase/Isom"/>
</dbReference>
<dbReference type="PANTHER" id="PTHR42742:SF3">
    <property type="entry name" value="FRUCTOKINASE"/>
    <property type="match status" value="1"/>
</dbReference>
<dbReference type="Proteomes" id="UP001628078">
    <property type="component" value="Unassembled WGS sequence"/>
</dbReference>
<dbReference type="SUPFAM" id="SSF53067">
    <property type="entry name" value="Actin-like ATPase domain"/>
    <property type="match status" value="1"/>
</dbReference>
<evidence type="ECO:0000313" key="9">
    <source>
        <dbReference type="Proteomes" id="UP001628078"/>
    </source>
</evidence>
<dbReference type="NCBIfam" id="NF045550">
    <property type="entry name" value="FrctkaseScrK"/>
    <property type="match status" value="1"/>
</dbReference>
<dbReference type="CDD" id="cd24067">
    <property type="entry name" value="ASKHA_NBD_ROK_BsFRK-like"/>
    <property type="match status" value="1"/>
</dbReference>
<organism evidence="8 9">
    <name type="scientific">Furfurilactobacillus curtus</name>
    <dbReference type="NCBI Taxonomy" id="1746200"/>
    <lineage>
        <taxon>Bacteria</taxon>
        <taxon>Bacillati</taxon>
        <taxon>Bacillota</taxon>
        <taxon>Bacilli</taxon>
        <taxon>Lactobacillales</taxon>
        <taxon>Lactobacillaceae</taxon>
        <taxon>Furfurilactobacillus</taxon>
    </lineage>
</organism>
<keyword evidence="4" id="KW-0862">Zinc</keyword>
<dbReference type="Gene3D" id="3.30.420.40">
    <property type="match status" value="2"/>
</dbReference>
<protein>
    <recommendedName>
        <fullName evidence="6">fructokinase</fullName>
        <ecNumber evidence="6">2.7.1.4</ecNumber>
    </recommendedName>
</protein>
<comment type="similarity">
    <text evidence="2">Belongs to the ROK (NagC/XylR) family.</text>
</comment>
<proteinExistence type="inferred from homology"/>
<dbReference type="InterPro" id="IPR054618">
    <property type="entry name" value="ScrK"/>
</dbReference>
<dbReference type="PANTHER" id="PTHR42742">
    <property type="entry name" value="TRANSCRIPTIONAL REPRESSOR MPRA"/>
    <property type="match status" value="1"/>
</dbReference>
<evidence type="ECO:0000256" key="2">
    <source>
        <dbReference type="ARBA" id="ARBA00006479"/>
    </source>
</evidence>
<keyword evidence="5" id="KW-0460">Magnesium</keyword>
<evidence type="ECO:0000256" key="3">
    <source>
        <dbReference type="ARBA" id="ARBA00022723"/>
    </source>
</evidence>
<sequence>MLFGSIEAGGTKFVCAVGDERRQVVARVVFPTTTPQETLSTTVDFFKRFDDLAALSVASFGPIEMRPTADKYGYITTTPKPNWSDTDVLGYLKKNLTVPMYWTTDVNGSAFGEYITYQQHHDEVTSLVYFTVGTGIGAGAIENGRFIGHAGNPEMGHTHVKRHPDDLDFEGVCPYHGDCLEGVASGPTFEARLGIPGAKVPLTNHVWDIIAFYIAQAAEQATMVLRPDKVIFGGGVMNPTLLTKVRHEFTELVNGYIDLGDLDQYIVMPLVEENGSATIGNFALAQRVFEQKN</sequence>
<dbReference type="InterPro" id="IPR000600">
    <property type="entry name" value="ROK"/>
</dbReference>
<dbReference type="RefSeq" id="WP_407883750.1">
    <property type="nucleotide sequence ID" value="NZ_BQXO01000003.1"/>
</dbReference>
<reference evidence="8 9" key="1">
    <citation type="submission" date="2022-03" db="EMBL/GenBank/DDBJ databases">
        <title>Draft genome sequence of Furfurilactobacillus curtus JCM 31185.</title>
        <authorList>
            <person name="Suzuki S."/>
            <person name="Endo A."/>
            <person name="Kajikawa A."/>
        </authorList>
    </citation>
    <scope>NUCLEOTIDE SEQUENCE [LARGE SCALE GENOMIC DNA]</scope>
    <source>
        <strain evidence="8 9">JCM 31185</strain>
    </source>
</reference>
<gene>
    <name evidence="8" type="primary">scrK</name>
    <name evidence="8" type="ORF">JCM31185_12810</name>
</gene>
<evidence type="ECO:0000256" key="5">
    <source>
        <dbReference type="ARBA" id="ARBA00022842"/>
    </source>
</evidence>
<keyword evidence="9" id="KW-1185">Reference proteome</keyword>
<evidence type="ECO:0000256" key="6">
    <source>
        <dbReference type="ARBA" id="ARBA00038887"/>
    </source>
</evidence>
<dbReference type="InterPro" id="IPR043129">
    <property type="entry name" value="ATPase_NBD"/>
</dbReference>
<comment type="catalytic activity">
    <reaction evidence="7">
        <text>D-fructose + ATP = D-fructose 6-phosphate + ADP + H(+)</text>
        <dbReference type="Rhea" id="RHEA:16125"/>
        <dbReference type="ChEBI" id="CHEBI:15378"/>
        <dbReference type="ChEBI" id="CHEBI:30616"/>
        <dbReference type="ChEBI" id="CHEBI:37721"/>
        <dbReference type="ChEBI" id="CHEBI:61527"/>
        <dbReference type="ChEBI" id="CHEBI:456216"/>
        <dbReference type="EC" id="2.7.1.4"/>
    </reaction>
</comment>
<evidence type="ECO:0000256" key="7">
    <source>
        <dbReference type="ARBA" id="ARBA00048451"/>
    </source>
</evidence>